<reference evidence="1" key="1">
    <citation type="submission" date="2023-04" db="EMBL/GenBank/DDBJ databases">
        <title>Epidemiological investigation of Clostridium perfringens isolated from cattle.</title>
        <authorList>
            <person name="Tian R."/>
        </authorList>
    </citation>
    <scope>NUCLEOTIDE SEQUENCE</scope>
    <source>
        <strain evidence="1">ZWCP172</strain>
    </source>
</reference>
<dbReference type="EMBL" id="JARVUX010000012">
    <property type="protein sequence ID" value="MDH2337296.1"/>
    <property type="molecule type" value="Genomic_DNA"/>
</dbReference>
<sequence>MRQSSYTIGAAQKNILAIAGDHFITIPMKVTKTNVTDKLVNGVLEAGTLLNNKGSKVSTSVGSSDAWGIVFTDVDFNDSKGTEVVPVLIHGVVDTKKIKLDDTNHAKEIEVLKNIIFLGEKGE</sequence>
<accession>A0AAP4EGX1</accession>
<comment type="caution">
    <text evidence="1">The sequence shown here is derived from an EMBL/GenBank/DDBJ whole genome shotgun (WGS) entry which is preliminary data.</text>
</comment>
<evidence type="ECO:0008006" key="3">
    <source>
        <dbReference type="Google" id="ProtNLM"/>
    </source>
</evidence>
<evidence type="ECO:0000313" key="2">
    <source>
        <dbReference type="Proteomes" id="UP001222958"/>
    </source>
</evidence>
<dbReference type="RefSeq" id="WP_279858248.1">
    <property type="nucleotide sequence ID" value="NZ_JARVUX010000012.1"/>
</dbReference>
<organism evidence="1 2">
    <name type="scientific">Clostridium perfringens</name>
    <dbReference type="NCBI Taxonomy" id="1502"/>
    <lineage>
        <taxon>Bacteria</taxon>
        <taxon>Bacillati</taxon>
        <taxon>Bacillota</taxon>
        <taxon>Clostridia</taxon>
        <taxon>Eubacteriales</taxon>
        <taxon>Clostridiaceae</taxon>
        <taxon>Clostridium</taxon>
    </lineage>
</organism>
<evidence type="ECO:0000313" key="1">
    <source>
        <dbReference type="EMBL" id="MDH2337296.1"/>
    </source>
</evidence>
<protein>
    <recommendedName>
        <fullName evidence="3">Phage protein</fullName>
    </recommendedName>
</protein>
<dbReference type="AlphaFoldDB" id="A0AAP4EGX1"/>
<name>A0AAP4EGX1_CLOPF</name>
<dbReference type="Proteomes" id="UP001222958">
    <property type="component" value="Unassembled WGS sequence"/>
</dbReference>
<proteinExistence type="predicted"/>
<gene>
    <name evidence="1" type="ORF">QDQ28_14045</name>
</gene>